<organism evidence="6 7">
    <name type="scientific">Saprolegnia parasitica (strain CBS 223.65)</name>
    <dbReference type="NCBI Taxonomy" id="695850"/>
    <lineage>
        <taxon>Eukaryota</taxon>
        <taxon>Sar</taxon>
        <taxon>Stramenopiles</taxon>
        <taxon>Oomycota</taxon>
        <taxon>Saprolegniomycetes</taxon>
        <taxon>Saprolegniales</taxon>
        <taxon>Saprolegniaceae</taxon>
        <taxon>Saprolegnia</taxon>
    </lineage>
</organism>
<dbReference type="NCBIfam" id="TIGR00231">
    <property type="entry name" value="small_GTP"/>
    <property type="match status" value="1"/>
</dbReference>
<sequence length="198" mass="21801">MFSLLMGFWNYLFSKAEVHILIIGLDYAGKTTLLEQLKGRFGKKPGIPLDKIPPTVGLNIAKVDISRTNVIFWDLGGQERLRAIWSKYYSESHGIVFVLDAADEARFDEARSALDTMLANAELDGIPILLLANKNDLADAKDVAVISERLGVGSIPDHHETLLRAISALSMDGVEDAVHWLIGAVKNSDRFVAKQARA</sequence>
<dbReference type="GO" id="GO:0046872">
    <property type="term" value="F:metal ion binding"/>
    <property type="evidence" value="ECO:0007669"/>
    <property type="project" value="UniProtKB-KW"/>
</dbReference>
<dbReference type="PANTHER" id="PTHR45909:SF1">
    <property type="entry name" value="ADP-RIBOSYLATION FACTOR-RELATED PROTEIN 1"/>
    <property type="match status" value="1"/>
</dbReference>
<dbReference type="InterPro" id="IPR024156">
    <property type="entry name" value="Small_GTPase_ARF"/>
</dbReference>
<keyword evidence="3 4" id="KW-0342">GTP-binding</keyword>
<evidence type="ECO:0000313" key="7">
    <source>
        <dbReference type="Proteomes" id="UP000030745"/>
    </source>
</evidence>
<evidence type="ECO:0000256" key="4">
    <source>
        <dbReference type="PIRSR" id="PIRSR606689-1"/>
    </source>
</evidence>
<dbReference type="OrthoDB" id="414781at2759"/>
<accession>A0A067CEE5</accession>
<gene>
    <name evidence="6" type="ORF">SPRG_05739</name>
</gene>
<dbReference type="PRINTS" id="PR00449">
    <property type="entry name" value="RASTRNSFRMNG"/>
</dbReference>
<dbReference type="SUPFAM" id="SSF52540">
    <property type="entry name" value="P-loop containing nucleoside triphosphate hydrolases"/>
    <property type="match status" value="1"/>
</dbReference>
<keyword evidence="5" id="KW-0479">Metal-binding</keyword>
<dbReference type="GO" id="GO:0005525">
    <property type="term" value="F:GTP binding"/>
    <property type="evidence" value="ECO:0007669"/>
    <property type="project" value="UniProtKB-KW"/>
</dbReference>
<dbReference type="SMART" id="SM00178">
    <property type="entry name" value="SAR"/>
    <property type="match status" value="1"/>
</dbReference>
<evidence type="ECO:0000313" key="6">
    <source>
        <dbReference type="EMBL" id="KDO28868.1"/>
    </source>
</evidence>
<dbReference type="GO" id="GO:0005794">
    <property type="term" value="C:Golgi apparatus"/>
    <property type="evidence" value="ECO:0007669"/>
    <property type="project" value="TreeGrafter"/>
</dbReference>
<dbReference type="RefSeq" id="XP_012200413.1">
    <property type="nucleotide sequence ID" value="XM_012345023.1"/>
</dbReference>
<dbReference type="PROSITE" id="PS51417">
    <property type="entry name" value="ARF"/>
    <property type="match status" value="1"/>
</dbReference>
<dbReference type="KEGG" id="spar:SPRG_05739"/>
<dbReference type="SMART" id="SM00177">
    <property type="entry name" value="ARF"/>
    <property type="match status" value="1"/>
</dbReference>
<evidence type="ECO:0000256" key="5">
    <source>
        <dbReference type="PIRSR" id="PIRSR606689-2"/>
    </source>
</evidence>
<dbReference type="SMART" id="SM00175">
    <property type="entry name" value="RAB"/>
    <property type="match status" value="1"/>
</dbReference>
<name>A0A067CEE5_SAPPC</name>
<dbReference type="Gene3D" id="3.40.50.300">
    <property type="entry name" value="P-loop containing nucleotide triphosphate hydrolases"/>
    <property type="match status" value="1"/>
</dbReference>
<keyword evidence="2 4" id="KW-0547">Nucleotide-binding</keyword>
<dbReference type="AlphaFoldDB" id="A0A067CEE5"/>
<dbReference type="STRING" id="695850.A0A067CEE5"/>
<proteinExistence type="inferred from homology"/>
<dbReference type="VEuPathDB" id="FungiDB:SPRG_05739"/>
<dbReference type="InterPro" id="IPR006689">
    <property type="entry name" value="Small_GTPase_ARF/SAR"/>
</dbReference>
<feature type="binding site" evidence="4">
    <location>
        <position position="77"/>
    </location>
    <ligand>
        <name>GTP</name>
        <dbReference type="ChEBI" id="CHEBI:37565"/>
    </ligand>
</feature>
<reference evidence="6 7" key="1">
    <citation type="journal article" date="2013" name="PLoS Genet.">
        <title>Distinctive expansion of potential virulence genes in the genome of the oomycete fish pathogen Saprolegnia parasitica.</title>
        <authorList>
            <person name="Jiang R.H."/>
            <person name="de Bruijn I."/>
            <person name="Haas B.J."/>
            <person name="Belmonte R."/>
            <person name="Lobach L."/>
            <person name="Christie J."/>
            <person name="van den Ackerveken G."/>
            <person name="Bottin A."/>
            <person name="Bulone V."/>
            <person name="Diaz-Moreno S.M."/>
            <person name="Dumas B."/>
            <person name="Fan L."/>
            <person name="Gaulin E."/>
            <person name="Govers F."/>
            <person name="Grenville-Briggs L.J."/>
            <person name="Horner N.R."/>
            <person name="Levin J.Z."/>
            <person name="Mammella M."/>
            <person name="Meijer H.J."/>
            <person name="Morris P."/>
            <person name="Nusbaum C."/>
            <person name="Oome S."/>
            <person name="Phillips A.J."/>
            <person name="van Rooyen D."/>
            <person name="Rzeszutek E."/>
            <person name="Saraiva M."/>
            <person name="Secombes C.J."/>
            <person name="Seidl M.F."/>
            <person name="Snel B."/>
            <person name="Stassen J.H."/>
            <person name="Sykes S."/>
            <person name="Tripathy S."/>
            <person name="van den Berg H."/>
            <person name="Vega-Arreguin J.C."/>
            <person name="Wawra S."/>
            <person name="Young S.K."/>
            <person name="Zeng Q."/>
            <person name="Dieguez-Uribeondo J."/>
            <person name="Russ C."/>
            <person name="Tyler B.M."/>
            <person name="van West P."/>
        </authorList>
    </citation>
    <scope>NUCLEOTIDE SEQUENCE [LARGE SCALE GENOMIC DNA]</scope>
    <source>
        <strain evidence="6 7">CBS 223.65</strain>
    </source>
</reference>
<dbReference type="OMA" id="HGFYKYM"/>
<dbReference type="GeneID" id="24128122"/>
<dbReference type="EMBL" id="KK583209">
    <property type="protein sequence ID" value="KDO28868.1"/>
    <property type="molecule type" value="Genomic_DNA"/>
</dbReference>
<evidence type="ECO:0000256" key="1">
    <source>
        <dbReference type="ARBA" id="ARBA00010290"/>
    </source>
</evidence>
<dbReference type="Pfam" id="PF00025">
    <property type="entry name" value="Arf"/>
    <property type="match status" value="1"/>
</dbReference>
<keyword evidence="7" id="KW-1185">Reference proteome</keyword>
<dbReference type="FunFam" id="3.40.50.300:FF:001166">
    <property type="entry name" value="ADP-ribosylation factor D"/>
    <property type="match status" value="1"/>
</dbReference>
<feature type="binding site" evidence="4">
    <location>
        <begin position="24"/>
        <end position="31"/>
    </location>
    <ligand>
        <name>GTP</name>
        <dbReference type="ChEBI" id="CHEBI:37565"/>
    </ligand>
</feature>
<dbReference type="InterPro" id="IPR005225">
    <property type="entry name" value="Small_GTP-bd"/>
</dbReference>
<evidence type="ECO:0000256" key="2">
    <source>
        <dbReference type="ARBA" id="ARBA00022741"/>
    </source>
</evidence>
<comment type="similarity">
    <text evidence="1">Belongs to the small GTPase superfamily. Arf family.</text>
</comment>
<dbReference type="Proteomes" id="UP000030745">
    <property type="component" value="Unassembled WGS sequence"/>
</dbReference>
<dbReference type="GO" id="GO:0006886">
    <property type="term" value="P:intracellular protein transport"/>
    <property type="evidence" value="ECO:0007669"/>
    <property type="project" value="TreeGrafter"/>
</dbReference>
<protein>
    <submittedName>
        <fullName evidence="6">Uncharacterized protein</fullName>
    </submittedName>
</protein>
<dbReference type="GO" id="GO:0034067">
    <property type="term" value="P:protein localization to Golgi apparatus"/>
    <property type="evidence" value="ECO:0007669"/>
    <property type="project" value="TreeGrafter"/>
</dbReference>
<dbReference type="GO" id="GO:0043001">
    <property type="term" value="P:Golgi to plasma membrane protein transport"/>
    <property type="evidence" value="ECO:0007669"/>
    <property type="project" value="TreeGrafter"/>
</dbReference>
<dbReference type="GO" id="GO:0003924">
    <property type="term" value="F:GTPase activity"/>
    <property type="evidence" value="ECO:0007669"/>
    <property type="project" value="InterPro"/>
</dbReference>
<feature type="binding site" evidence="5">
    <location>
        <position position="55"/>
    </location>
    <ligand>
        <name>Mg(2+)</name>
        <dbReference type="ChEBI" id="CHEBI:18420"/>
    </ligand>
</feature>
<dbReference type="PROSITE" id="PS51419">
    <property type="entry name" value="RAB"/>
    <property type="match status" value="1"/>
</dbReference>
<feature type="binding site" evidence="4">
    <location>
        <begin position="133"/>
        <end position="136"/>
    </location>
    <ligand>
        <name>GTP</name>
        <dbReference type="ChEBI" id="CHEBI:37565"/>
    </ligand>
</feature>
<keyword evidence="5" id="KW-0460">Magnesium</keyword>
<dbReference type="InterPro" id="IPR027417">
    <property type="entry name" value="P-loop_NTPase"/>
</dbReference>
<dbReference type="PANTHER" id="PTHR45909">
    <property type="entry name" value="ADP-RIBOSYLATION FACTOR-RELATED PROTEIN 1"/>
    <property type="match status" value="1"/>
</dbReference>
<evidence type="ECO:0000256" key="3">
    <source>
        <dbReference type="ARBA" id="ARBA00023134"/>
    </source>
</evidence>
<feature type="binding site" evidence="5">
    <location>
        <position position="31"/>
    </location>
    <ligand>
        <name>Mg(2+)</name>
        <dbReference type="ChEBI" id="CHEBI:18420"/>
    </ligand>
</feature>